<dbReference type="AlphaFoldDB" id="A0A2R4W213"/>
<gene>
    <name evidence="9" type="ORF">TDSAC_1475</name>
</gene>
<evidence type="ECO:0000313" key="9">
    <source>
        <dbReference type="EMBL" id="AWB10815.1"/>
    </source>
</evidence>
<reference evidence="9 10" key="1">
    <citation type="submission" date="2017-04" db="EMBL/GenBank/DDBJ databases">
        <title>Genomic insights into metabolism of Thermodesulfobium acidiphilum.</title>
        <authorList>
            <person name="Toshchakov S.V."/>
            <person name="Frolov E.N."/>
            <person name="Kublanov I.V."/>
            <person name="Samarov N.I."/>
            <person name="Novikov A."/>
            <person name="Lebedinsky A.V."/>
            <person name="Bonch-Osmolovskaya E.A."/>
            <person name="Chernyh N.A."/>
        </authorList>
    </citation>
    <scope>NUCLEOTIDE SEQUENCE [LARGE SCALE GENOMIC DNA]</scope>
    <source>
        <strain evidence="9 10">3127-1</strain>
    </source>
</reference>
<dbReference type="Pfam" id="PF07690">
    <property type="entry name" value="MFS_1"/>
    <property type="match status" value="1"/>
</dbReference>
<feature type="transmembrane region" description="Helical" evidence="7">
    <location>
        <begin position="161"/>
        <end position="185"/>
    </location>
</feature>
<feature type="transmembrane region" description="Helical" evidence="7">
    <location>
        <begin position="367"/>
        <end position="387"/>
    </location>
</feature>
<sequence length="398" mass="43992">MNRVWLFEDKYFLRLWIAQIFSQFSDKFLMAALMIAVSNITNTNISVSSLMVSFALPSVVIAPFIGVFLDKVDRKFILVSINILRSLLSILLVFFLENLFAIYFYSFLIASLIVIFAPAEFAMIPKTASKKNLSAANSLFNVTWVMSFILGFAAISPVVLFFGIKVAVVLTAMSYLAAAIVSSILPNDRPHSEVKYCSFRKALFDSFTYIKSSKLIQVLILEQSIATSLMGMVSVLAVGYVREVLHLSEANFSIIVVPAGFGMVLGSLIIGHIKTPTFKNSTIVSIGILFASLCLVLMSTITQILIIPIISFLLGIANALVNIPIQSMMQKVVKESFRGRVFAILNMFISFTSTFPILFAGELADMFGVRICFLILGILTSLLYFSIKSVAVEADRIE</sequence>
<dbReference type="PANTHER" id="PTHR43266">
    <property type="entry name" value="MACROLIDE-EFFLUX PROTEIN"/>
    <property type="match status" value="1"/>
</dbReference>
<keyword evidence="3" id="KW-1003">Cell membrane</keyword>
<proteinExistence type="predicted"/>
<evidence type="ECO:0000256" key="4">
    <source>
        <dbReference type="ARBA" id="ARBA00022692"/>
    </source>
</evidence>
<dbReference type="InterPro" id="IPR020846">
    <property type="entry name" value="MFS_dom"/>
</dbReference>
<evidence type="ECO:0000256" key="5">
    <source>
        <dbReference type="ARBA" id="ARBA00022989"/>
    </source>
</evidence>
<keyword evidence="2" id="KW-0813">Transport</keyword>
<feature type="transmembrane region" description="Helical" evidence="7">
    <location>
        <begin position="49"/>
        <end position="69"/>
    </location>
</feature>
<evidence type="ECO:0000259" key="8">
    <source>
        <dbReference type="PROSITE" id="PS50850"/>
    </source>
</evidence>
<evidence type="ECO:0000256" key="1">
    <source>
        <dbReference type="ARBA" id="ARBA00004651"/>
    </source>
</evidence>
<feature type="transmembrane region" description="Helical" evidence="7">
    <location>
        <begin position="218"/>
        <end position="240"/>
    </location>
</feature>
<organism evidence="9 10">
    <name type="scientific">Thermodesulfobium acidiphilum</name>
    <dbReference type="NCBI Taxonomy" id="1794699"/>
    <lineage>
        <taxon>Bacteria</taxon>
        <taxon>Pseudomonadati</taxon>
        <taxon>Thermodesulfobiota</taxon>
        <taxon>Thermodesulfobiia</taxon>
        <taxon>Thermodesulfobiales</taxon>
        <taxon>Thermodesulfobiaceae</taxon>
        <taxon>Thermodesulfobium</taxon>
    </lineage>
</organism>
<keyword evidence="4 7" id="KW-0812">Transmembrane</keyword>
<evidence type="ECO:0000313" key="10">
    <source>
        <dbReference type="Proteomes" id="UP000244792"/>
    </source>
</evidence>
<feature type="transmembrane region" description="Helical" evidence="7">
    <location>
        <begin position="76"/>
        <end position="96"/>
    </location>
</feature>
<dbReference type="InterPro" id="IPR011701">
    <property type="entry name" value="MFS"/>
</dbReference>
<evidence type="ECO:0000256" key="3">
    <source>
        <dbReference type="ARBA" id="ARBA00022475"/>
    </source>
</evidence>
<evidence type="ECO:0000256" key="7">
    <source>
        <dbReference type="SAM" id="Phobius"/>
    </source>
</evidence>
<feature type="transmembrane region" description="Helical" evidence="7">
    <location>
        <begin position="12"/>
        <end position="37"/>
    </location>
</feature>
<dbReference type="KEGG" id="taci:TDSAC_1475"/>
<dbReference type="OrthoDB" id="1704268at2"/>
<feature type="transmembrane region" description="Helical" evidence="7">
    <location>
        <begin position="135"/>
        <end position="155"/>
    </location>
</feature>
<keyword evidence="6 7" id="KW-0472">Membrane</keyword>
<dbReference type="GO" id="GO:0005886">
    <property type="term" value="C:plasma membrane"/>
    <property type="evidence" value="ECO:0007669"/>
    <property type="project" value="UniProtKB-SubCell"/>
</dbReference>
<accession>A0A2R4W213</accession>
<dbReference type="PANTHER" id="PTHR43266:SF2">
    <property type="entry name" value="MAJOR FACILITATOR SUPERFAMILY (MFS) PROFILE DOMAIN-CONTAINING PROTEIN"/>
    <property type="match status" value="1"/>
</dbReference>
<feature type="transmembrane region" description="Helical" evidence="7">
    <location>
        <begin position="252"/>
        <end position="270"/>
    </location>
</feature>
<dbReference type="PROSITE" id="PS50850">
    <property type="entry name" value="MFS"/>
    <property type="match status" value="1"/>
</dbReference>
<protein>
    <submittedName>
        <fullName evidence="9">Putative arabinose efflux permease, MFS family</fullName>
    </submittedName>
</protein>
<feature type="transmembrane region" description="Helical" evidence="7">
    <location>
        <begin position="304"/>
        <end position="321"/>
    </location>
</feature>
<feature type="transmembrane region" description="Helical" evidence="7">
    <location>
        <begin position="102"/>
        <end position="123"/>
    </location>
</feature>
<evidence type="ECO:0000256" key="6">
    <source>
        <dbReference type="ARBA" id="ARBA00023136"/>
    </source>
</evidence>
<name>A0A2R4W213_THEAF</name>
<dbReference type="InterPro" id="IPR022324">
    <property type="entry name" value="Bacilysin_exporter_BacE_put"/>
</dbReference>
<keyword evidence="5 7" id="KW-1133">Transmembrane helix</keyword>
<dbReference type="CDD" id="cd06173">
    <property type="entry name" value="MFS_MefA_like"/>
    <property type="match status" value="1"/>
</dbReference>
<dbReference type="SUPFAM" id="SSF103473">
    <property type="entry name" value="MFS general substrate transporter"/>
    <property type="match status" value="1"/>
</dbReference>
<dbReference type="Proteomes" id="UP000244792">
    <property type="component" value="Chromosome"/>
</dbReference>
<evidence type="ECO:0000256" key="2">
    <source>
        <dbReference type="ARBA" id="ARBA00022448"/>
    </source>
</evidence>
<comment type="subcellular location">
    <subcellularLocation>
        <location evidence="1">Cell membrane</location>
        <topology evidence="1">Multi-pass membrane protein</topology>
    </subcellularLocation>
</comment>
<feature type="transmembrane region" description="Helical" evidence="7">
    <location>
        <begin position="341"/>
        <end position="361"/>
    </location>
</feature>
<dbReference type="Gene3D" id="1.20.1250.20">
    <property type="entry name" value="MFS general substrate transporter like domains"/>
    <property type="match status" value="1"/>
</dbReference>
<dbReference type="InterPro" id="IPR036259">
    <property type="entry name" value="MFS_trans_sf"/>
</dbReference>
<dbReference type="RefSeq" id="WP_108309590.1">
    <property type="nucleotide sequence ID" value="NZ_CP020921.1"/>
</dbReference>
<dbReference type="EMBL" id="CP020921">
    <property type="protein sequence ID" value="AWB10815.1"/>
    <property type="molecule type" value="Genomic_DNA"/>
</dbReference>
<dbReference type="PRINTS" id="PR01988">
    <property type="entry name" value="EXPORTERBACE"/>
</dbReference>
<dbReference type="GO" id="GO:0022857">
    <property type="term" value="F:transmembrane transporter activity"/>
    <property type="evidence" value="ECO:0007669"/>
    <property type="project" value="InterPro"/>
</dbReference>
<feature type="domain" description="Major facilitator superfamily (MFS) profile" evidence="8">
    <location>
        <begin position="215"/>
        <end position="398"/>
    </location>
</feature>
<keyword evidence="10" id="KW-1185">Reference proteome</keyword>